<feature type="region of interest" description="Disordered" evidence="1">
    <location>
        <begin position="1"/>
        <end position="143"/>
    </location>
</feature>
<reference evidence="2" key="1">
    <citation type="journal article" date="2020" name="Stud. Mycol.">
        <title>101 Dothideomycetes genomes: a test case for predicting lifestyles and emergence of pathogens.</title>
        <authorList>
            <person name="Haridas S."/>
            <person name="Albert R."/>
            <person name="Binder M."/>
            <person name="Bloem J."/>
            <person name="Labutti K."/>
            <person name="Salamov A."/>
            <person name="Andreopoulos B."/>
            <person name="Baker S."/>
            <person name="Barry K."/>
            <person name="Bills G."/>
            <person name="Bluhm B."/>
            <person name="Cannon C."/>
            <person name="Castanera R."/>
            <person name="Culley D."/>
            <person name="Daum C."/>
            <person name="Ezra D."/>
            <person name="Gonzalez J."/>
            <person name="Henrissat B."/>
            <person name="Kuo A."/>
            <person name="Liang C."/>
            <person name="Lipzen A."/>
            <person name="Lutzoni F."/>
            <person name="Magnuson J."/>
            <person name="Mondo S."/>
            <person name="Nolan M."/>
            <person name="Ohm R."/>
            <person name="Pangilinan J."/>
            <person name="Park H.-J."/>
            <person name="Ramirez L."/>
            <person name="Alfaro M."/>
            <person name="Sun H."/>
            <person name="Tritt A."/>
            <person name="Yoshinaga Y."/>
            <person name="Zwiers L.-H."/>
            <person name="Turgeon B."/>
            <person name="Goodwin S."/>
            <person name="Spatafora J."/>
            <person name="Crous P."/>
            <person name="Grigoriev I."/>
        </authorList>
    </citation>
    <scope>NUCLEOTIDE SEQUENCE</scope>
    <source>
        <strain evidence="2">CBS 473.64</strain>
    </source>
</reference>
<feature type="compositionally biased region" description="Basic and acidic residues" evidence="1">
    <location>
        <begin position="58"/>
        <end position="69"/>
    </location>
</feature>
<dbReference type="OrthoDB" id="5395789at2759"/>
<feature type="region of interest" description="Disordered" evidence="1">
    <location>
        <begin position="332"/>
        <end position="354"/>
    </location>
</feature>
<feature type="compositionally biased region" description="Polar residues" evidence="1">
    <location>
        <begin position="28"/>
        <end position="47"/>
    </location>
</feature>
<sequence>MVSKETISSEEPKQADNQGNKATDMLRQPTNDQPPISTNGKSTTSTPDRSKRGSFVPDEVHKTVDEELRTPSVSPSRSLRGSPFDSIRNRIPGLNAENPSGPNDKFENIAYQDLSPSQVKISRGKSPNSTGKNAPGLNSGNPFDAGDELNDLFCKDLSPSRTKTVRGNPLNSIRKKLPELNRRDLFDPEDSEFNEEVYQDLSPSRAKTLRRKPLDSIRGKLPELGSGNPFDADDDEFDNFVYSDLKKSTVQSRRGGTKHMSNLWDPDDDEFDSDAYGDLTQSVATLRTHRGVVKTTKDYHHPKVQPTVIFNNGRHEIDTTNSLANLRKISRQHPAIPKSDQKQNPSSDEENDELRKEEIYRDHVTELSDHECMEPTNEDLHDKIMYNLFTSMTPSLPAFYPARHMHTISWGTLEDTDDIPIFEHVLPRICDAVATVLNESSPDTLTAFLEPKNKVFEWWQRTPTSSAQRPMVIRREGNQVTVGTFSNHGFKYVWGHYVKSTIDFTGKWTETYAATGPTTTMVTKNGLDWDAFDDSNISADDLDPRDPKVAVYLGRRLARWMLQSQVWRDGDKTGESVKYIADGVVTAVRRGGSPTKELK</sequence>
<keyword evidence="3" id="KW-1185">Reference proteome</keyword>
<organism evidence="2 3">
    <name type="scientific">Massarina eburnea CBS 473.64</name>
    <dbReference type="NCBI Taxonomy" id="1395130"/>
    <lineage>
        <taxon>Eukaryota</taxon>
        <taxon>Fungi</taxon>
        <taxon>Dikarya</taxon>
        <taxon>Ascomycota</taxon>
        <taxon>Pezizomycotina</taxon>
        <taxon>Dothideomycetes</taxon>
        <taxon>Pleosporomycetidae</taxon>
        <taxon>Pleosporales</taxon>
        <taxon>Massarineae</taxon>
        <taxon>Massarinaceae</taxon>
        <taxon>Massarina</taxon>
    </lineage>
</organism>
<name>A0A6A6SF09_9PLEO</name>
<evidence type="ECO:0000313" key="2">
    <source>
        <dbReference type="EMBL" id="KAF2644998.1"/>
    </source>
</evidence>
<dbReference type="EMBL" id="MU006778">
    <property type="protein sequence ID" value="KAF2644998.1"/>
    <property type="molecule type" value="Genomic_DNA"/>
</dbReference>
<dbReference type="AlphaFoldDB" id="A0A6A6SF09"/>
<evidence type="ECO:0000256" key="1">
    <source>
        <dbReference type="SAM" id="MobiDB-lite"/>
    </source>
</evidence>
<protein>
    <submittedName>
        <fullName evidence="2">Uncharacterized protein</fullName>
    </submittedName>
</protein>
<gene>
    <name evidence="2" type="ORF">P280DRAFT_504470</name>
</gene>
<proteinExistence type="predicted"/>
<accession>A0A6A6SF09</accession>
<evidence type="ECO:0000313" key="3">
    <source>
        <dbReference type="Proteomes" id="UP000799753"/>
    </source>
</evidence>
<dbReference type="Proteomes" id="UP000799753">
    <property type="component" value="Unassembled WGS sequence"/>
</dbReference>
<feature type="compositionally biased region" description="Polar residues" evidence="1">
    <location>
        <begin position="114"/>
        <end position="141"/>
    </location>
</feature>